<evidence type="ECO:0000313" key="1">
    <source>
        <dbReference type="EMBL" id="OWZ24404.1"/>
    </source>
</evidence>
<dbReference type="AlphaFoldDB" id="A0A225X2R7"/>
<keyword evidence="2" id="KW-1185">Reference proteome</keyword>
<organism evidence="1 2">
    <name type="scientific">Phytophthora megakarya</name>
    <dbReference type="NCBI Taxonomy" id="4795"/>
    <lineage>
        <taxon>Eukaryota</taxon>
        <taxon>Sar</taxon>
        <taxon>Stramenopiles</taxon>
        <taxon>Oomycota</taxon>
        <taxon>Peronosporomycetes</taxon>
        <taxon>Peronosporales</taxon>
        <taxon>Peronosporaceae</taxon>
        <taxon>Phytophthora</taxon>
    </lineage>
</organism>
<gene>
    <name evidence="1" type="ORF">PHMEG_000531</name>
</gene>
<reference evidence="2" key="1">
    <citation type="submission" date="2017-03" db="EMBL/GenBank/DDBJ databases">
        <title>Phytopthora megakarya and P. palmivora, two closely related causual agents of cacao black pod achieved similar genome size and gene model numbers by different mechanisms.</title>
        <authorList>
            <person name="Ali S."/>
            <person name="Shao J."/>
            <person name="Larry D.J."/>
            <person name="Kronmiller B."/>
            <person name="Shen D."/>
            <person name="Strem M.D."/>
            <person name="Melnick R.L."/>
            <person name="Guiltinan M.J."/>
            <person name="Tyler B.M."/>
            <person name="Meinhardt L.W."/>
            <person name="Bailey B.A."/>
        </authorList>
    </citation>
    <scope>NUCLEOTIDE SEQUENCE [LARGE SCALE GENOMIC DNA]</scope>
    <source>
        <strain evidence="2">zdho120</strain>
    </source>
</reference>
<dbReference type="Proteomes" id="UP000198211">
    <property type="component" value="Unassembled WGS sequence"/>
</dbReference>
<sequence length="53" mass="5969">MISKGLCWRHGGGKRCLFNGCKRPASLSKQNFCSRHEPTTTILDNNTTDIPNY</sequence>
<name>A0A225X2R7_9STRA</name>
<evidence type="ECO:0000313" key="2">
    <source>
        <dbReference type="Proteomes" id="UP000198211"/>
    </source>
</evidence>
<comment type="caution">
    <text evidence="1">The sequence shown here is derived from an EMBL/GenBank/DDBJ whole genome shotgun (WGS) entry which is preliminary data.</text>
</comment>
<protein>
    <submittedName>
        <fullName evidence="1">Uncharacterized protein</fullName>
    </submittedName>
</protein>
<accession>A0A225X2R7</accession>
<proteinExistence type="predicted"/>
<dbReference type="EMBL" id="NBNE01000014">
    <property type="protein sequence ID" value="OWZ24404.1"/>
    <property type="molecule type" value="Genomic_DNA"/>
</dbReference>
<dbReference type="OrthoDB" id="158652at2759"/>